<gene>
    <name evidence="3" type="ORF">EV686_106189</name>
</gene>
<feature type="domain" description="HNH nuclease" evidence="2">
    <location>
        <begin position="43"/>
        <end position="102"/>
    </location>
</feature>
<keyword evidence="4" id="KW-1185">Reference proteome</keyword>
<dbReference type="InterPro" id="IPR002711">
    <property type="entry name" value="HNH"/>
</dbReference>
<proteinExistence type="predicted"/>
<evidence type="ECO:0000256" key="1">
    <source>
        <dbReference type="SAM" id="MobiDB-lite"/>
    </source>
</evidence>
<feature type="region of interest" description="Disordered" evidence="1">
    <location>
        <begin position="103"/>
        <end position="122"/>
    </location>
</feature>
<dbReference type="Gene3D" id="1.10.30.50">
    <property type="match status" value="1"/>
</dbReference>
<dbReference type="InterPro" id="IPR003615">
    <property type="entry name" value="HNH_nuc"/>
</dbReference>
<dbReference type="GO" id="GO:0008270">
    <property type="term" value="F:zinc ion binding"/>
    <property type="evidence" value="ECO:0007669"/>
    <property type="project" value="InterPro"/>
</dbReference>
<comment type="caution">
    <text evidence="3">The sequence shown here is derived from an EMBL/GenBank/DDBJ whole genome shotgun (WGS) entry which is preliminary data.</text>
</comment>
<evidence type="ECO:0000313" key="3">
    <source>
        <dbReference type="EMBL" id="TCU97306.1"/>
    </source>
</evidence>
<organism evidence="3 4">
    <name type="scientific">Paracandidimonas soli</name>
    <dbReference type="NCBI Taxonomy" id="1917182"/>
    <lineage>
        <taxon>Bacteria</taxon>
        <taxon>Pseudomonadati</taxon>
        <taxon>Pseudomonadota</taxon>
        <taxon>Betaproteobacteria</taxon>
        <taxon>Burkholderiales</taxon>
        <taxon>Alcaligenaceae</taxon>
        <taxon>Paracandidimonas</taxon>
    </lineage>
</organism>
<dbReference type="SMART" id="SM00507">
    <property type="entry name" value="HNHc"/>
    <property type="match status" value="1"/>
</dbReference>
<evidence type="ECO:0000259" key="2">
    <source>
        <dbReference type="SMART" id="SM00507"/>
    </source>
</evidence>
<dbReference type="CDD" id="cd00085">
    <property type="entry name" value="HNHc"/>
    <property type="match status" value="1"/>
</dbReference>
<protein>
    <submittedName>
        <fullName evidence="3">5-methylcytosine-specific restriction protein A</fullName>
    </submittedName>
</protein>
<accession>A0A4R3UYA3</accession>
<dbReference type="EMBL" id="SMBX01000006">
    <property type="protein sequence ID" value="TCU97306.1"/>
    <property type="molecule type" value="Genomic_DNA"/>
</dbReference>
<dbReference type="Proteomes" id="UP000294692">
    <property type="component" value="Unassembled WGS sequence"/>
</dbReference>
<reference evidence="3 4" key="1">
    <citation type="submission" date="2019-03" db="EMBL/GenBank/DDBJ databases">
        <title>Genomic Encyclopedia of Type Strains, Phase IV (KMG-IV): sequencing the most valuable type-strain genomes for metagenomic binning, comparative biology and taxonomic classification.</title>
        <authorList>
            <person name="Goeker M."/>
        </authorList>
    </citation>
    <scope>NUCLEOTIDE SEQUENCE [LARGE SCALE GENOMIC DNA]</scope>
    <source>
        <strain evidence="3 4">DSM 100048</strain>
    </source>
</reference>
<dbReference type="GO" id="GO:0003676">
    <property type="term" value="F:nucleic acid binding"/>
    <property type="evidence" value="ECO:0007669"/>
    <property type="project" value="InterPro"/>
</dbReference>
<dbReference type="GO" id="GO:0004519">
    <property type="term" value="F:endonuclease activity"/>
    <property type="evidence" value="ECO:0007669"/>
    <property type="project" value="InterPro"/>
</dbReference>
<feature type="compositionally biased region" description="Gly residues" evidence="1">
    <location>
        <begin position="113"/>
        <end position="122"/>
    </location>
</feature>
<dbReference type="Pfam" id="PF01844">
    <property type="entry name" value="HNH"/>
    <property type="match status" value="1"/>
</dbReference>
<evidence type="ECO:0000313" key="4">
    <source>
        <dbReference type="Proteomes" id="UP000294692"/>
    </source>
</evidence>
<sequence>MHAGCGTLVYDGSGYCVKHAGDAEKEWIKASDESGRGGRPWRRLRDQVLRRDGYLCQCEDCAKKPVPLVAHEVDHIDNTRGSDGRLSDDPDNLRAINRDCHRRKTQREAAAGRKGGVGRKFG</sequence>
<dbReference type="AlphaFoldDB" id="A0A4R3UYA3"/>
<name>A0A4R3UYA3_9BURK</name>